<name>A0ABS5ZWD4_9PROT</name>
<dbReference type="PANTHER" id="PTHR34301:SF8">
    <property type="entry name" value="ATPASE DOMAIN-CONTAINING PROTEIN"/>
    <property type="match status" value="1"/>
</dbReference>
<organism evidence="1 2">
    <name type="scientific">Acidithiobacillus sulfurivorans</name>
    <dbReference type="NCBI Taxonomy" id="1958756"/>
    <lineage>
        <taxon>Bacteria</taxon>
        <taxon>Pseudomonadati</taxon>
        <taxon>Pseudomonadota</taxon>
        <taxon>Acidithiobacillia</taxon>
        <taxon>Acidithiobacillales</taxon>
        <taxon>Acidithiobacillaceae</taxon>
        <taxon>Acidithiobacillus</taxon>
    </lineage>
</organism>
<protein>
    <recommendedName>
        <fullName evidence="3">ATP-binding protein</fullName>
    </recommendedName>
</protein>
<evidence type="ECO:0000313" key="1">
    <source>
        <dbReference type="EMBL" id="MBU2759536.1"/>
    </source>
</evidence>
<accession>A0ABS5ZWD4</accession>
<proteinExistence type="predicted"/>
<dbReference type="RefSeq" id="WP_215883236.1">
    <property type="nucleotide sequence ID" value="NZ_JAAOMP010000042.1"/>
</dbReference>
<sequence length="271" mass="30920">MEILNIGLSSALALFAPLRMGKTEFLRKDLTPAAEAAGYWVIYVSLWEVKGDLGQALIKKIQAREQSFFCTPFQKVRTIPRFKTGAGFMDTEDRISAGGEENKKISSQDLIELGEVMRHLAEGKRPVLLLIDEVQTLADEARYGALVAALRSALDKYKDQIKVIFTGSSQEGLRQMFNKGKAPLYQFCQQLVFPLMDKLFVEHLLGTYEKITGNKLDENRAWQAFEELERVPQYFRSLLEKMVLTGSQDFDFSLQEVRENLEKATNHPEKW</sequence>
<evidence type="ECO:0000313" key="2">
    <source>
        <dbReference type="Proteomes" id="UP000755654"/>
    </source>
</evidence>
<reference evidence="1 2" key="1">
    <citation type="journal article" date="2021" name="ISME J.">
        <title>Genomic evolution of the class Acidithiobacillia: deep-branching Proteobacteria living in extreme acidic conditions.</title>
        <authorList>
            <person name="Moya-Beltran A."/>
            <person name="Beard S."/>
            <person name="Rojas-Villalobos C."/>
            <person name="Issotta F."/>
            <person name="Gallardo Y."/>
            <person name="Ulloa R."/>
            <person name="Giaveno A."/>
            <person name="Degli Esposti M."/>
            <person name="Johnson D.B."/>
            <person name="Quatrini R."/>
        </authorList>
    </citation>
    <scope>NUCLEOTIDE SEQUENCE [LARGE SCALE GENOMIC DNA]</scope>
    <source>
        <strain evidence="1 2">RW2</strain>
    </source>
</reference>
<dbReference type="PANTHER" id="PTHR34301">
    <property type="entry name" value="DNA-BINDING PROTEIN-RELATED"/>
    <property type="match status" value="1"/>
</dbReference>
<gene>
    <name evidence="1" type="ORF">HAP95_05080</name>
</gene>
<dbReference type="SUPFAM" id="SSF52540">
    <property type="entry name" value="P-loop containing nucleoside triphosphate hydrolases"/>
    <property type="match status" value="1"/>
</dbReference>
<keyword evidence="2" id="KW-1185">Reference proteome</keyword>
<dbReference type="Gene3D" id="3.40.50.300">
    <property type="entry name" value="P-loop containing nucleotide triphosphate hydrolases"/>
    <property type="match status" value="1"/>
</dbReference>
<dbReference type="Proteomes" id="UP000755654">
    <property type="component" value="Unassembled WGS sequence"/>
</dbReference>
<dbReference type="EMBL" id="JAAOMP010000042">
    <property type="protein sequence ID" value="MBU2759536.1"/>
    <property type="molecule type" value="Genomic_DNA"/>
</dbReference>
<dbReference type="InterPro" id="IPR027417">
    <property type="entry name" value="P-loop_NTPase"/>
</dbReference>
<evidence type="ECO:0008006" key="3">
    <source>
        <dbReference type="Google" id="ProtNLM"/>
    </source>
</evidence>
<comment type="caution">
    <text evidence="1">The sequence shown here is derived from an EMBL/GenBank/DDBJ whole genome shotgun (WGS) entry which is preliminary data.</text>
</comment>